<keyword evidence="4" id="KW-1185">Reference proteome</keyword>
<feature type="domain" description="Abortive infection phage resistance protein N-terminal" evidence="2">
    <location>
        <begin position="33"/>
        <end position="177"/>
    </location>
</feature>
<dbReference type="Proteomes" id="UP000000663">
    <property type="component" value="Chromosome"/>
</dbReference>
<dbReference type="PATRIC" id="fig|351160.9.peg.683"/>
<reference evidence="3 4" key="1">
    <citation type="journal article" date="2006" name="Science">
        <title>Genome of rice cluster I archaea -- the key methane producers in the rice rhizosphere.</title>
        <authorList>
            <person name="Erkel C."/>
            <person name="Kube M."/>
            <person name="Reinhardt R."/>
            <person name="Liesack W."/>
        </authorList>
    </citation>
    <scope>NUCLEOTIDE SEQUENCE [LARGE SCALE GENOMIC DNA]</scope>
    <source>
        <strain evidence="4">DSM 22066 / NBRC 105507 / MRE50</strain>
    </source>
</reference>
<accession>Q0W1Z5</accession>
<dbReference type="InterPro" id="IPR018891">
    <property type="entry name" value="AIPR_C"/>
</dbReference>
<dbReference type="STRING" id="351160.RCIX2535"/>
<sequence>MDLDSELNDFAETFSQDVINQAQLDATFIEDKFVEQFAEYLIESGEIDDITICYHKSRGIKVNGYSINNEENRLDLFVAIYRGTNPPEKISKTEVDVVFKWIVNYLKKSLEGYHFSLEESSPHFDMSLNIYSMRGVLRTVRFFLITDGIANLDSSDNLDDGTLIITKHLWDIRRLHRLRSSGNRREPIEIDFIQDCGSSVPCLPISKPNSVYTSYLALIPGKTLFEIYRKYGSRLLERNVRAFLQVKGNVNKGIRKTILEEPHMFLAYNNGLSATAESVELDTSGTPTITRVKDFQIVNGGQTTASIYNACIKDKADVSEIIVPMKLTVLKNPEMIDSFVPKISAFANSQNKINIADFSSNNPFHVKLEELSRTIWAPVQKGMNLQTRWYYERARGQYLDEKGRQRTAADKKTFESIYPSSQKFTKTDMAKFENTWNLLPHIVSRGAEKNFNEFMGTLNKIKDFVPDKQYYEDLISKAILFKRAEKIIHSQQYGGYRANIVTYTLALIYYKTNNRINLNRIWKEQDISEAMSNAIVLFSKEVHKHITNPPDGKNITEWCKKEQCWTKLLDSTIDLPVELIAELVEKGPNAYVQLGEQTAADLEDDEL</sequence>
<protein>
    <recommendedName>
        <fullName evidence="5">Abortive infection phage resistance protein</fullName>
    </recommendedName>
</protein>
<dbReference type="eggNOG" id="arCOG06613">
    <property type="taxonomic scope" value="Archaea"/>
</dbReference>
<gene>
    <name evidence="3" type="ORF">RCIX2535</name>
</gene>
<proteinExistence type="predicted"/>
<evidence type="ECO:0000313" key="3">
    <source>
        <dbReference type="EMBL" id="CAJ37598.1"/>
    </source>
</evidence>
<dbReference type="Pfam" id="PF10592">
    <property type="entry name" value="AIPR"/>
    <property type="match status" value="1"/>
</dbReference>
<organism evidence="3 4">
    <name type="scientific">Methanocella arvoryzae (strain DSM 22066 / NBRC 105507 / MRE50)</name>
    <dbReference type="NCBI Taxonomy" id="351160"/>
    <lineage>
        <taxon>Archaea</taxon>
        <taxon>Methanobacteriati</taxon>
        <taxon>Methanobacteriota</taxon>
        <taxon>Stenosarchaea group</taxon>
        <taxon>Methanomicrobia</taxon>
        <taxon>Methanocellales</taxon>
        <taxon>Methanocellaceae</taxon>
        <taxon>Methanocella</taxon>
    </lineage>
</organism>
<evidence type="ECO:0000313" key="4">
    <source>
        <dbReference type="Proteomes" id="UP000000663"/>
    </source>
</evidence>
<dbReference type="KEGG" id="rci:RCIX2535"/>
<feature type="domain" description="Abortive phage infection protein C-terminal" evidence="1">
    <location>
        <begin position="236"/>
        <end position="550"/>
    </location>
</feature>
<dbReference type="Pfam" id="PF22879">
    <property type="entry name" value="AIPR_N"/>
    <property type="match status" value="1"/>
</dbReference>
<dbReference type="AlphaFoldDB" id="Q0W1Z5"/>
<evidence type="ECO:0000259" key="2">
    <source>
        <dbReference type="Pfam" id="PF22879"/>
    </source>
</evidence>
<dbReference type="OrthoDB" id="7920at2157"/>
<name>Q0W1Z5_METAR</name>
<evidence type="ECO:0000259" key="1">
    <source>
        <dbReference type="Pfam" id="PF10592"/>
    </source>
</evidence>
<dbReference type="RefSeq" id="WP_012034987.1">
    <property type="nucleotide sequence ID" value="NC_009464.1"/>
</dbReference>
<dbReference type="GeneID" id="5145644"/>
<dbReference type="EMBL" id="AM114193">
    <property type="protein sequence ID" value="CAJ37598.1"/>
    <property type="molecule type" value="Genomic_DNA"/>
</dbReference>
<evidence type="ECO:0008006" key="5">
    <source>
        <dbReference type="Google" id="ProtNLM"/>
    </source>
</evidence>
<dbReference type="InterPro" id="IPR055101">
    <property type="entry name" value="AIPR_N"/>
</dbReference>